<reference evidence="8" key="13">
    <citation type="journal article" date="2015" name="Genome Res.">
        <title>The Release 6 reference sequence of the Drosophila melanogaster genome.</title>
        <authorList>
            <person name="Hoskins R.A."/>
            <person name="Carlson J.W."/>
            <person name="Wan K.H."/>
            <person name="Park S."/>
            <person name="Mendez I."/>
            <person name="Galle S.E."/>
            <person name="Booth B.W."/>
            <person name="Pfeiffer B.D."/>
            <person name="George R.A."/>
            <person name="Svirskas R."/>
            <person name="Krzywinski M."/>
            <person name="Schein J."/>
            <person name="Accardo M.C."/>
            <person name="Damia E."/>
            <person name="Messina G."/>
            <person name="Mendez-Lago M."/>
            <person name="de Pablos B."/>
            <person name="Demakova O.V."/>
            <person name="Andreyeva E.N."/>
            <person name="Boldyreva L.V."/>
            <person name="Marra M."/>
            <person name="Carvalho A.B."/>
            <person name="Dimitri P."/>
            <person name="Villasante A."/>
            <person name="Zhimulev I.F."/>
            <person name="Rubin G.M."/>
            <person name="Karpen G.H."/>
            <person name="Celniker S.E."/>
        </authorList>
    </citation>
    <scope>NUCLEOTIDE SEQUENCE</scope>
</reference>
<dbReference type="HOGENOM" id="CLU_011264_1_0_1"/>
<keyword evidence="3" id="KW-0418">Kinase</keyword>
<dbReference type="GeneID" id="39454"/>
<dbReference type="UCSC" id="CG10967-RA">
    <property type="organism name" value="d. melanogaster"/>
</dbReference>
<name>Q9VU14_DROME</name>
<reference evidence="11" key="4">
    <citation type="journal article" date="2002" name="Genome Biol.">
        <title>The transposable elements of the Drosophila melanogaster euchromatin: a genomics perspective.</title>
        <authorList>
            <person name="Kaminker J.S."/>
            <person name="Bergman C.M."/>
            <person name="Kronmiller B."/>
            <person name="Carlson J."/>
            <person name="Svirskas R."/>
            <person name="Patel S."/>
            <person name="Frise E."/>
            <person name="Wheeler D.A."/>
            <person name="Lewis S.E."/>
            <person name="Rubin G.M."/>
            <person name="Ashburner M."/>
            <person name="Celniker S.E."/>
        </authorList>
    </citation>
    <scope>NUCLEOTIDE SEQUENCE [LARGE SCALE GENOMIC DNA]</scope>
    <source>
        <strain evidence="11">Berkeley</strain>
    </source>
</reference>
<dbReference type="GO" id="GO:0006979">
    <property type="term" value="P:response to oxidative stress"/>
    <property type="evidence" value="ECO:0000316"/>
    <property type="project" value="FlyBase"/>
</dbReference>
<evidence type="ECO:0000259" key="7">
    <source>
        <dbReference type="PROSITE" id="PS50011"/>
    </source>
</evidence>
<dbReference type="InterPro" id="IPR017441">
    <property type="entry name" value="Protein_kinase_ATP_BS"/>
</dbReference>
<feature type="compositionally biased region" description="Low complexity" evidence="6">
    <location>
        <begin position="390"/>
        <end position="408"/>
    </location>
</feature>
<dbReference type="FlyBase" id="FBgn0260945">
    <property type="gene designation" value="Atg1"/>
</dbReference>
<dbReference type="DNASU" id="39454"/>
<dbReference type="GO" id="GO:0045819">
    <property type="term" value="P:positive regulation of glycogen catabolic process"/>
    <property type="evidence" value="ECO:0000315"/>
    <property type="project" value="FlyBase"/>
</dbReference>
<evidence type="ECO:0000313" key="8">
    <source>
        <dbReference type="EMBL" id="AAF49878.1"/>
    </source>
</evidence>
<dbReference type="EMBL" id="AE014296">
    <property type="protein sequence ID" value="AAF49878.1"/>
    <property type="molecule type" value="Genomic_DNA"/>
</dbReference>
<dbReference type="PROSITE" id="PS00107">
    <property type="entry name" value="PROTEIN_KINASE_ATP"/>
    <property type="match status" value="1"/>
</dbReference>
<dbReference type="ExpressionAtlas" id="Q9VU14">
    <property type="expression patterns" value="baseline and differential"/>
</dbReference>
<dbReference type="Gene3D" id="1.10.510.10">
    <property type="entry name" value="Transferase(Phosphotransferase) domain 1"/>
    <property type="match status" value="1"/>
</dbReference>
<dbReference type="PANTHER" id="PTHR24348:SF22">
    <property type="entry name" value="NON-SPECIFIC SERINE_THREONINE PROTEIN KINASE"/>
    <property type="match status" value="1"/>
</dbReference>
<dbReference type="PIRSF" id="PIRSF037369">
    <property type="entry name" value="Ser/Thr_PK_unc51"/>
    <property type="match status" value="1"/>
</dbReference>
<evidence type="ECO:0000256" key="5">
    <source>
        <dbReference type="PROSITE-ProRule" id="PRU10141"/>
    </source>
</evidence>
<evidence type="ECO:0000256" key="2">
    <source>
        <dbReference type="ARBA" id="ARBA00022741"/>
    </source>
</evidence>
<keyword evidence="1" id="KW-0808">Transferase</keyword>
<feature type="binding site" evidence="5">
    <location>
        <position position="38"/>
    </location>
    <ligand>
        <name>ATP</name>
        <dbReference type="ChEBI" id="CHEBI:30616"/>
    </ligand>
</feature>
<reference evidence="8 11" key="9">
    <citation type="journal article" date="2007" name="Science">
        <title>The Release 5.1 annotation of Drosophila melanogaster heterochromatin.</title>
        <authorList>
            <person name="Smith C.D."/>
            <person name="Shu S."/>
            <person name="Mungall C.J."/>
            <person name="Karpen G.H."/>
        </authorList>
    </citation>
    <scope>NUCLEOTIDE SEQUENCE [LARGE SCALE GENOMIC DNA]</scope>
    <source>
        <strain evidence="11">Berkeley</strain>
    </source>
</reference>
<reference evidence="8 11" key="10">
    <citation type="journal article" date="2007" name="Science">
        <title>Sequence finishing and mapping of Drosophila melanogaster heterochromatin.</title>
        <authorList>
            <person name="Hoskins R.A."/>
            <person name="Carlson J.W."/>
            <person name="Kennedy C."/>
            <person name="Acevedo D."/>
            <person name="Evans-Holm M."/>
            <person name="Frise E."/>
            <person name="Wan K.H."/>
            <person name="Park S."/>
            <person name="Mendez-Lago M."/>
            <person name="Rossi F."/>
            <person name="Villasante A."/>
            <person name="Dimitri P."/>
            <person name="Karpen G.H."/>
            <person name="Celniker S.E."/>
        </authorList>
    </citation>
    <scope>NUCLEOTIDE SEQUENCE [LARGE SCALE GENOMIC DNA]</scope>
    <source>
        <strain evidence="11">Berkeley</strain>
    </source>
</reference>
<dbReference type="SMR" id="Q9VU14"/>
<gene>
    <name evidence="8 10" type="primary">Atg1</name>
    <name evidence="8" type="synonym">anon-WO0118547.287</name>
    <name evidence="8" type="synonym">atg</name>
    <name evidence="8" type="synonym">atg-1</name>
    <name evidence="8" type="synonym">ATG1</name>
    <name evidence="8" type="synonym">atg1</name>
    <name evidence="8" type="synonym">dATG1</name>
    <name evidence="8" type="synonym">dAtg1</name>
    <name evidence="8" type="synonym">DK-4</name>
    <name evidence="8" type="synonym">DmATG1</name>
    <name evidence="8" type="synonym">Dmel\CG10967</name>
    <name evidence="8" type="synonym">l(3)00305</name>
    <name evidence="8" type="synonym">ULK1</name>
    <name evidence="8" type="synonym">UNC 51-like</name>
    <name evidence="8" type="synonym">Unc-51</name>
    <name evidence="8" type="synonym">unc-51</name>
    <name evidence="8" type="synonym">Unc51</name>
    <name evidence="8" type="synonym">unc51</name>
    <name evidence="8 10" type="ORF">CG10967</name>
    <name evidence="8" type="ORF">Dmel_CG10967</name>
</gene>
<evidence type="ECO:0000313" key="10">
    <source>
        <dbReference type="FlyBase" id="FBgn0260945"/>
    </source>
</evidence>
<feature type="compositionally biased region" description="Polar residues" evidence="6">
    <location>
        <begin position="443"/>
        <end position="454"/>
    </location>
</feature>
<evidence type="ECO:0000256" key="6">
    <source>
        <dbReference type="SAM" id="MobiDB-lite"/>
    </source>
</evidence>
<dbReference type="InterPro" id="IPR008271">
    <property type="entry name" value="Ser/Thr_kinase_AS"/>
</dbReference>
<sequence length="835" mass="90646">MNIVGEYEYSSKDMLGHGAFAVVYKGRHRKKHMPVAIKCITKKGQLKTQNLLGKEIKILKELTELHHENVVALLDCKESQDCVSLVMEYCNGGDLADYLSVKGTLSEDTVRLFLVQLAGAMKALYTKGIVHRDLKPQNILLSHNYGKTLPAPSKITLKIADFGFARFLNEGAMAATLCGSPMYMAPEVIMSLQYDSKADLWSLGTIVYQCLTGKAPFYAQTPNELKSYYEQNANLAPKIPSGVSPDLRDLLLCLLRRNSKDRISYESFFVHRFLQGKKAAVSPVDMPPLGGTPPAKAKSPLQQQLEQELKLVKLAEQQQKEREEQEAQEDENTVSVVANPAICATITNVGVLCDSENNSGSCSSHEDSDDFVLVPKNLPEDQRQGLAQVQAQPASGGQRPQQQQNQSSPPRPSSLPISEPKPVPAPARRQVARPGPLTVATLGGQQIPRSQPISVKQPRPDQRKSSVSSDINSISPPAVQFAIGTPPTRMRSASGGSLSETPPPHAPSTWQVSPGHSQSPLRRSGNSSPVLPSAALTKLPTLGSPTMLVAPGSLGSIGSAGSGSENNNQHHMLGPRAFTLPELGATGGLHSLLDTGAGGGGEPHAFQAPELSEETLMDREHNETLSKLNFVLALTDCIQEVADSRCAPLSTFMVAGSQSAAQAASADAQQIPPHAPEHCKRAERLVLLVRGLQLLSSGMNLASQQLSNGQLKPSSNVKNALLTMNAKYRSMLFESKRLNGSGLLQKANAFNITADKILYDYALDMCQAAALDELLKNTKNCFERYNTAHILLHSLVQKCNHPQDKMMLNKYRDAVEKRLSILQQHGYIYMTDENA</sequence>
<dbReference type="GO" id="GO:0045476">
    <property type="term" value="P:nurse cell apoptotic process"/>
    <property type="evidence" value="ECO:0000315"/>
    <property type="project" value="FlyBase"/>
</dbReference>
<dbReference type="GO" id="GO:0032182">
    <property type="term" value="F:ubiquitin-like protein binding"/>
    <property type="evidence" value="ECO:0000353"/>
    <property type="project" value="FlyBase"/>
</dbReference>
<organism evidence="8 11">
    <name type="scientific">Drosophila melanogaster</name>
    <name type="common">Fruit fly</name>
    <dbReference type="NCBI Taxonomy" id="7227"/>
    <lineage>
        <taxon>Eukaryota</taxon>
        <taxon>Metazoa</taxon>
        <taxon>Ecdysozoa</taxon>
        <taxon>Arthropoda</taxon>
        <taxon>Hexapoda</taxon>
        <taxon>Insecta</taxon>
        <taxon>Pterygota</taxon>
        <taxon>Neoptera</taxon>
        <taxon>Endopterygota</taxon>
        <taxon>Diptera</taxon>
        <taxon>Brachycera</taxon>
        <taxon>Muscomorpha</taxon>
        <taxon>Ephydroidea</taxon>
        <taxon>Drosophilidae</taxon>
        <taxon>Drosophila</taxon>
        <taxon>Sophophora</taxon>
    </lineage>
</organism>
<dbReference type="GO" id="GO:0050804">
    <property type="term" value="P:modulation of chemical synaptic transmission"/>
    <property type="evidence" value="ECO:0000315"/>
    <property type="project" value="FlyBase"/>
</dbReference>
<dbReference type="FunFam" id="1.10.510.10:FF:000493">
    <property type="entry name" value="serine/threonine-protein kinase unc-51 isoform X2"/>
    <property type="match status" value="1"/>
</dbReference>
<dbReference type="InterPro" id="IPR017184">
    <property type="entry name" value="Ser/Thr_kinase_Unc51"/>
</dbReference>
<dbReference type="IntAct" id="Q9VU14">
    <property type="interactions" value="2"/>
</dbReference>
<evidence type="ECO:0000256" key="4">
    <source>
        <dbReference type="ARBA" id="ARBA00022840"/>
    </source>
</evidence>
<evidence type="ECO:0000256" key="3">
    <source>
        <dbReference type="ARBA" id="ARBA00022777"/>
    </source>
</evidence>
<reference evidence="8" key="12">
    <citation type="journal article" date="2015" name="G3 (Bethesda)">
        <title>Gene Model Annotations for Drosophila melanogaster: The Rule-Benders.</title>
        <authorList>
            <consortium name="FlyBase Consortium"/>
            <person name="Crosby M.A."/>
            <person name="Gramates L.S."/>
            <person name="Dos Santos G."/>
            <person name="Matthews B.B."/>
            <person name="St Pierre S.E."/>
            <person name="Zhou P."/>
            <person name="Schroeder A.J."/>
            <person name="Falls K."/>
            <person name="Emmert D.B."/>
            <person name="Russo S.M."/>
            <person name="Gelbart W.M."/>
            <person name="null"/>
        </authorList>
    </citation>
    <scope>NUCLEOTIDE SEQUENCE</scope>
</reference>
<reference evidence="8" key="11">
    <citation type="journal article" date="2015" name="G3 (Bethesda)">
        <title>Gene Model Annotations for Drosophila melanogaster: Impact of High-Throughput Data.</title>
        <authorList>
            <consortium name="FlyBase Consortium"/>
            <person name="Matthews B.B."/>
            <person name="Dos Santos G."/>
            <person name="Crosby M.A."/>
            <person name="Emmert D.B."/>
            <person name="St Pierre S.E."/>
            <person name="Gramates L.S."/>
            <person name="Zhou P."/>
            <person name="Schroeder A.J."/>
            <person name="Falls K."/>
            <person name="Strelets V."/>
            <person name="Russo S.M."/>
            <person name="Gelbart W.M."/>
            <person name="null"/>
        </authorList>
    </citation>
    <scope>NUCLEOTIDE SEQUENCE</scope>
</reference>
<accession>Q9VU14</accession>
<dbReference type="InterPro" id="IPR045269">
    <property type="entry name" value="Atg1-like"/>
</dbReference>
<dbReference type="GO" id="GO:0001558">
    <property type="term" value="P:regulation of cell growth"/>
    <property type="evidence" value="ECO:0000315"/>
    <property type="project" value="FlyBase"/>
</dbReference>
<reference evidence="8" key="14">
    <citation type="submission" date="2022-11" db="EMBL/GenBank/DDBJ databases">
        <title>Drosophila melanogaster release 4 sequence.</title>
        <authorList>
            <consortium name="Berkeley Drosophila Genome Project"/>
            <person name="Celniker S."/>
            <person name="Carlson J."/>
            <person name="Wan K."/>
            <person name="Pfeiffer B."/>
            <person name="Frise E."/>
            <person name="George R."/>
            <person name="Hoskins R."/>
            <person name="Stapleton M."/>
            <person name="Pacleb J."/>
            <person name="Park S."/>
            <person name="Svirskas R."/>
            <person name="Smith E."/>
            <person name="Yu C."/>
            <person name="Rubin G."/>
        </authorList>
    </citation>
    <scope>NUCLEOTIDE SEQUENCE</scope>
</reference>
<dbReference type="BioGRID-ORCS" id="39454">
    <property type="hits" value="0 hits in 3 CRISPR screens"/>
</dbReference>
<dbReference type="RefSeq" id="NP_648601.1">
    <property type="nucleotide sequence ID" value="NM_140344.3"/>
</dbReference>
<feature type="region of interest" description="Disordered" evidence="6">
    <location>
        <begin position="284"/>
        <end position="303"/>
    </location>
</feature>
<reference evidence="8 11" key="5">
    <citation type="journal article" date="2002" name="Genome Biol.">
        <title>Heterochromatic sequences in a Drosophila whole-genome shotgun assembly.</title>
        <authorList>
            <person name="Hoskins R.A."/>
            <person name="Smith C.D."/>
            <person name="Carlson J.W."/>
            <person name="Carvalho A.B."/>
            <person name="Halpern A."/>
            <person name="Kaminker J.S."/>
            <person name="Kennedy C."/>
            <person name="Mungall C.J."/>
            <person name="Sullivan B.A."/>
            <person name="Sutton G.G."/>
            <person name="Yasuhara J.C."/>
            <person name="Wakimoto B.T."/>
            <person name="Myers E.W."/>
            <person name="Celniker S.E."/>
            <person name="Rubin G.M."/>
            <person name="Karpen G.H."/>
        </authorList>
    </citation>
    <scope>NUCLEOTIDE SEQUENCE [LARGE SCALE GENOMIC DNA]</scope>
    <source>
        <strain evidence="11">Berkeley</strain>
    </source>
</reference>
<dbReference type="PANTHER" id="PTHR24348">
    <property type="entry name" value="SERINE/THREONINE-PROTEIN KINASE UNC-51-RELATED"/>
    <property type="match status" value="1"/>
</dbReference>
<reference evidence="9" key="7">
    <citation type="submission" date="2005-03" db="EMBL/GenBank/DDBJ databases">
        <authorList>
            <person name="Stapleton M."/>
            <person name="Carlson J."/>
            <person name="Chavez C."/>
            <person name="Frise E."/>
            <person name="George R."/>
            <person name="Pacleb J."/>
            <person name="Park S."/>
            <person name="Wan K."/>
            <person name="Yu C."/>
            <person name="Rubin G.M."/>
            <person name="Celniker S."/>
        </authorList>
    </citation>
    <scope>NUCLEOTIDE SEQUENCE</scope>
    <source>
        <strain evidence="9">Berkeley</strain>
    </source>
</reference>
<feature type="region of interest" description="Disordered" evidence="6">
    <location>
        <begin position="382"/>
        <end position="533"/>
    </location>
</feature>
<evidence type="ECO:0000256" key="1">
    <source>
        <dbReference type="ARBA" id="ARBA00022679"/>
    </source>
</evidence>
<reference evidence="11" key="2">
    <citation type="journal article" date="2002" name="Genome Biol.">
        <title>Finishing a whole-genome shotgun: release 3 of the Drosophila melanogaster euchromatic genome sequence.</title>
        <authorList>
            <person name="Celniker S.E."/>
            <person name="Wheeler D.A."/>
            <person name="Kronmiller B."/>
            <person name="Carlson J.W."/>
            <person name="Halpern A."/>
            <person name="Patel S."/>
            <person name="Adams M."/>
            <person name="Champe M."/>
            <person name="Dugan S.P."/>
            <person name="Frise E."/>
            <person name="Hodgson A."/>
            <person name="George R.A."/>
            <person name="Hoskins R.A."/>
            <person name="Laverty T."/>
            <person name="Muzny D.M."/>
            <person name="Nelson C.R."/>
            <person name="Pacleb J.M."/>
            <person name="Park S."/>
            <person name="Pfeiffer B.D."/>
            <person name="Richards S."/>
            <person name="Sodergren E.J."/>
            <person name="Svirskas R."/>
            <person name="Tabor P.E."/>
            <person name="Wan K."/>
            <person name="Stapleton M."/>
            <person name="Sutton G.G."/>
            <person name="Venter C."/>
            <person name="Weinstock G."/>
            <person name="Scherer S.E."/>
            <person name="Myers E.W."/>
            <person name="Gibbs R.A."/>
            <person name="Rubin G.M."/>
        </authorList>
    </citation>
    <scope>NUCLEOTIDE SEQUENCE [LARGE SCALE GENOMIC DNA]</scope>
    <source>
        <strain evidence="11">Berkeley</strain>
    </source>
</reference>
<dbReference type="GO" id="GO:1990316">
    <property type="term" value="C:Atg1/ULK1 kinase complex"/>
    <property type="evidence" value="ECO:0000314"/>
    <property type="project" value="FlyBase"/>
</dbReference>
<feature type="compositionally biased region" description="Low complexity" evidence="6">
    <location>
        <begin position="465"/>
        <end position="475"/>
    </location>
</feature>
<dbReference type="PROSITE" id="PS50011">
    <property type="entry name" value="PROTEIN_KINASE_DOM"/>
    <property type="match status" value="1"/>
</dbReference>
<reference evidence="8" key="8">
    <citation type="submission" date="2006-08" db="EMBL/GenBank/DDBJ databases">
        <authorList>
            <person name="Celniker S."/>
            <person name="Carlson J."/>
            <person name="Wan K."/>
            <person name="Frise E."/>
            <person name="Hoskins R."/>
            <person name="Park S."/>
            <person name="Svirskas R."/>
            <person name="Rubin G."/>
        </authorList>
    </citation>
    <scope>NUCLEOTIDE SEQUENCE</scope>
</reference>
<dbReference type="AlphaFoldDB" id="Q9VU14"/>
<dbReference type="GO" id="GO:0032007">
    <property type="term" value="P:negative regulation of TOR signaling"/>
    <property type="evidence" value="ECO:0000315"/>
    <property type="project" value="FlyBase"/>
</dbReference>
<dbReference type="CDD" id="cd14120">
    <property type="entry name" value="STKc_ULK1_2-like"/>
    <property type="match status" value="1"/>
</dbReference>
<dbReference type="SUPFAM" id="SSF56112">
    <property type="entry name" value="Protein kinase-like (PK-like)"/>
    <property type="match status" value="1"/>
</dbReference>
<proteinExistence type="evidence at transcript level"/>
<dbReference type="InterPro" id="IPR011009">
    <property type="entry name" value="Kinase-like_dom_sf"/>
</dbReference>
<dbReference type="GO" id="GO:0010506">
    <property type="term" value="P:regulation of autophagy"/>
    <property type="evidence" value="ECO:0007669"/>
    <property type="project" value="InterPro"/>
</dbReference>
<dbReference type="GO" id="GO:0034599">
    <property type="term" value="P:cellular response to oxidative stress"/>
    <property type="evidence" value="ECO:0000314"/>
    <property type="project" value="FlyBase"/>
</dbReference>
<dbReference type="GO" id="GO:0016236">
    <property type="term" value="P:macroautophagy"/>
    <property type="evidence" value="ECO:0000315"/>
    <property type="project" value="FlyBase"/>
</dbReference>
<feature type="compositionally biased region" description="Pro residues" evidence="6">
    <location>
        <begin position="409"/>
        <end position="425"/>
    </location>
</feature>
<reference evidence="8 11" key="6">
    <citation type="journal article" date="2005" name="PLoS Comput. Biol.">
        <title>Combined evidence annotation of transposable elements in genome sequences.</title>
        <authorList>
            <person name="Quesneville H."/>
            <person name="Bergman C.M."/>
            <person name="Andrieu O."/>
            <person name="Autard D."/>
            <person name="Nouaud D."/>
            <person name="Ashburner M."/>
            <person name="Anxolabehere D."/>
        </authorList>
    </citation>
    <scope>NUCLEOTIDE SEQUENCE [LARGE SCALE GENOMIC DNA]</scope>
    <source>
        <strain evidence="11">Berkeley</strain>
    </source>
</reference>
<dbReference type="GO" id="GO:0043005">
    <property type="term" value="C:neuron projection"/>
    <property type="evidence" value="ECO:0007669"/>
    <property type="project" value="GOC"/>
</dbReference>
<dbReference type="GO" id="GO:0051124">
    <property type="term" value="P:synaptic assembly at neuromuscular junction"/>
    <property type="evidence" value="ECO:0000315"/>
    <property type="project" value="FlyBase"/>
</dbReference>
<reference evidence="11" key="3">
    <citation type="journal article" date="2002" name="Genome Biol.">
        <title>Annotation of the Drosophila melanogaster euchromatic genome: a systematic review.</title>
        <authorList>
            <person name="Misra S."/>
            <person name="Crosby M.A."/>
            <person name="Mungall C.J."/>
            <person name="Matthews B.B."/>
            <person name="Campbell K.S."/>
            <person name="Hradecky P."/>
            <person name="Huang Y."/>
            <person name="Kaminker J.S."/>
            <person name="Millburn G.H."/>
            <person name="Prochnik S.E."/>
            <person name="Smith C.D."/>
            <person name="Tupy J.L."/>
            <person name="Whitfied E.J."/>
            <person name="Bayraktaroglu L."/>
            <person name="Berman B.P."/>
            <person name="Bettencourt B.R."/>
            <person name="Celniker S.E."/>
            <person name="de Grey A.D."/>
            <person name="Drysdale R.A."/>
            <person name="Harris N.L."/>
            <person name="Richter J."/>
            <person name="Russo S."/>
            <person name="Schroeder A.J."/>
            <person name="Shu S.Q."/>
            <person name="Stapleton M."/>
            <person name="Yamada C."/>
            <person name="Ashburner M."/>
            <person name="Gelbart W.M."/>
            <person name="Rubin G.M."/>
            <person name="Lewis S.E."/>
        </authorList>
    </citation>
    <scope>GENOME REANNOTATION</scope>
    <source>
        <strain evidence="11">Berkeley</strain>
    </source>
</reference>
<keyword evidence="11" id="KW-1185">Reference proteome</keyword>
<dbReference type="Pfam" id="PF21127">
    <property type="entry name" value="ATG1-like_MIT2"/>
    <property type="match status" value="1"/>
</dbReference>
<dbReference type="VEuPathDB" id="VectorBase:FBgn0260945"/>
<dbReference type="SMART" id="SM00220">
    <property type="entry name" value="S_TKc"/>
    <property type="match status" value="1"/>
</dbReference>
<reference evidence="8" key="15">
    <citation type="submission" date="2022-11" db="EMBL/GenBank/DDBJ databases">
        <authorList>
            <consortium name="FlyBase"/>
        </authorList>
    </citation>
    <scope>NUCLEOTIDE SEQUENCE</scope>
</reference>
<dbReference type="Pfam" id="PF00069">
    <property type="entry name" value="Pkinase"/>
    <property type="match status" value="1"/>
</dbReference>
<dbReference type="Gene3D" id="3.30.200.20">
    <property type="entry name" value="Phosphorylase Kinase, domain 1"/>
    <property type="match status" value="1"/>
</dbReference>
<dbReference type="GO" id="GO:0050808">
    <property type="term" value="P:synapse organization"/>
    <property type="evidence" value="ECO:0000315"/>
    <property type="project" value="FlyBase"/>
</dbReference>
<protein>
    <submittedName>
        <fullName evidence="8">Autophagy-related 1, isoform A</fullName>
    </submittedName>
    <submittedName>
        <fullName evidence="9">LP23904p</fullName>
    </submittedName>
</protein>
<evidence type="ECO:0000313" key="11">
    <source>
        <dbReference type="Proteomes" id="UP000000803"/>
    </source>
</evidence>
<dbReference type="CTD" id="39454"/>
<dbReference type="GO" id="GO:0045850">
    <property type="term" value="P:positive regulation of nurse cell apoptotic process"/>
    <property type="evidence" value="ECO:0000315"/>
    <property type="project" value="FlyBase"/>
</dbReference>
<dbReference type="GO" id="GO:0061723">
    <property type="term" value="P:glycophagy"/>
    <property type="evidence" value="ECO:0000315"/>
    <property type="project" value="FlyBase"/>
</dbReference>
<dbReference type="FunFam" id="3.30.200.20:FF:000149">
    <property type="entry name" value="serine/threonine-protein kinase unc-51 isoform X1"/>
    <property type="match status" value="1"/>
</dbReference>
<dbReference type="GO" id="GO:0004674">
    <property type="term" value="F:protein serine/threonine kinase activity"/>
    <property type="evidence" value="ECO:0000315"/>
    <property type="project" value="FlyBase"/>
</dbReference>
<dbReference type="GO" id="GO:0005524">
    <property type="term" value="F:ATP binding"/>
    <property type="evidence" value="ECO:0007669"/>
    <property type="project" value="UniProtKB-UniRule"/>
</dbReference>
<dbReference type="GO" id="GO:0008088">
    <property type="term" value="P:axo-dendritic transport"/>
    <property type="evidence" value="ECO:0000315"/>
    <property type="project" value="FlyBase"/>
</dbReference>
<dbReference type="EMBL" id="BT021340">
    <property type="protein sequence ID" value="AAX33488.1"/>
    <property type="molecule type" value="mRNA"/>
</dbReference>
<reference evidence="8 11" key="1">
    <citation type="journal article" date="2000" name="Science">
        <title>The genome sequence of Drosophila melanogaster.</title>
        <authorList>
            <person name="Adams M.D."/>
            <person name="Celniker S.E."/>
            <person name="Holt R.A."/>
            <person name="Evans C.A."/>
            <person name="Gocayne J.D."/>
            <person name="Amanatides P.G."/>
            <person name="Scherer S.E."/>
            <person name="Li P.W."/>
            <person name="Hoskins R.A."/>
            <person name="Galle R.F."/>
            <person name="George R.A."/>
            <person name="Lewis S.E."/>
            <person name="Richards S."/>
            <person name="Ashburner M."/>
            <person name="Henderson S.N."/>
            <person name="Sutton G.G."/>
            <person name="Wortman J.R."/>
            <person name="Yandell M.D."/>
            <person name="Zhang Q."/>
            <person name="Chen L.X."/>
            <person name="Brandon R.C."/>
            <person name="Rogers Y.H."/>
            <person name="Blazej R.G."/>
            <person name="Champe M."/>
            <person name="Pfeiffer B.D."/>
            <person name="Wan K.H."/>
            <person name="Doyle C."/>
            <person name="Baxter E.G."/>
            <person name="Helt G."/>
            <person name="Nelson C.R."/>
            <person name="Gabor G.L."/>
            <person name="Abril J.F."/>
            <person name="Agbayani A."/>
            <person name="An H.J."/>
            <person name="Andrews-Pfannkoch C."/>
            <person name="Baldwin D."/>
            <person name="Ballew R.M."/>
            <person name="Basu A."/>
            <person name="Baxendale J."/>
            <person name="Bayraktaroglu L."/>
            <person name="Beasley E.M."/>
            <person name="Beeson K.Y."/>
            <person name="Benos P.V."/>
            <person name="Berman B.P."/>
            <person name="Bhandari D."/>
            <person name="Bolshakov S."/>
            <person name="Borkova D."/>
            <person name="Botchan M.R."/>
            <person name="Bouck J."/>
            <person name="Brokstein P."/>
            <person name="Brottier P."/>
            <person name="Burtis K.C."/>
            <person name="Busam D.A."/>
            <person name="Butler H."/>
            <person name="Cadieu E."/>
            <person name="Center A."/>
            <person name="Chandra I."/>
            <person name="Cherry J.M."/>
            <person name="Cawley S."/>
            <person name="Dahlke C."/>
            <person name="Davenport L.B."/>
            <person name="Davies P."/>
            <person name="de Pablos B."/>
            <person name="Delcher A."/>
            <person name="Deng Z."/>
            <person name="Mays A.D."/>
            <person name="Dew I."/>
            <person name="Dietz S.M."/>
            <person name="Dodson K."/>
            <person name="Doup L.E."/>
            <person name="Downes M."/>
            <person name="Dugan-Rocha S."/>
            <person name="Dunkov B.C."/>
            <person name="Dunn P."/>
            <person name="Durbin K.J."/>
            <person name="Evangelista C.C."/>
            <person name="Ferraz C."/>
            <person name="Ferriera S."/>
            <person name="Fleischmann W."/>
            <person name="Fosler C."/>
            <person name="Gabrielian A.E."/>
            <person name="Garg N.S."/>
            <person name="Gelbart W.M."/>
            <person name="Glasser K."/>
            <person name="Glodek A."/>
            <person name="Gong F."/>
            <person name="Gorrell J.H."/>
            <person name="Gu Z."/>
            <person name="Guan P."/>
            <person name="Harris M."/>
            <person name="Harris N.L."/>
            <person name="Harvey D."/>
            <person name="Heiman T.J."/>
            <person name="Hernandez J.R."/>
            <person name="Houck J."/>
            <person name="Hostin D."/>
            <person name="Houston K.A."/>
            <person name="Howland T.J."/>
            <person name="Wei M.H."/>
            <person name="Ibegwam C."/>
            <person name="Jalali M."/>
            <person name="Kalush F."/>
            <person name="Karpen G.H."/>
            <person name="Ke Z."/>
            <person name="Kennison J.A."/>
            <person name="Ketchum K.A."/>
            <person name="Kimmel B.E."/>
            <person name="Kodira C.D."/>
            <person name="Kraft C."/>
            <person name="Kravitz S."/>
            <person name="Kulp D."/>
            <person name="Lai Z."/>
            <person name="Lasko P."/>
            <person name="Lei Y."/>
            <person name="Levitsky A.A."/>
            <person name="Li J."/>
            <person name="Li Z."/>
            <person name="Liang Y."/>
            <person name="Lin X."/>
            <person name="Liu X."/>
            <person name="Mattei B."/>
            <person name="McIntosh T.C."/>
            <person name="McLeod M.P."/>
            <person name="McPherson D."/>
            <person name="Merkulov G."/>
            <person name="Milshina N.V."/>
            <person name="Mobarry C."/>
            <person name="Morris J."/>
            <person name="Moshrefi A."/>
            <person name="Mount S.M."/>
            <person name="Moy M."/>
            <person name="Murphy B."/>
            <person name="Murphy L."/>
            <person name="Muzny D.M."/>
            <person name="Nelson D.L."/>
            <person name="Nelson D.R."/>
            <person name="Nelson K.A."/>
            <person name="Nixon K."/>
            <person name="Nusskern D.R."/>
            <person name="Pacleb J.M."/>
            <person name="Palazzolo M."/>
            <person name="Pittman G.S."/>
            <person name="Pan S."/>
            <person name="Pollard J."/>
            <person name="Puri V."/>
            <person name="Reese M.G."/>
            <person name="Reinert K."/>
            <person name="Remington K."/>
            <person name="Saunders R.D."/>
            <person name="Scheeler F."/>
            <person name="Shen H."/>
            <person name="Shue B.C."/>
            <person name="Siden-Kiamos I."/>
            <person name="Simpson M."/>
            <person name="Skupski M.P."/>
            <person name="Smith T."/>
            <person name="Spier E."/>
            <person name="Spradling A.C."/>
            <person name="Stapleton M."/>
            <person name="Strong R."/>
            <person name="Sun E."/>
            <person name="Svirskas R."/>
            <person name="Tector C."/>
            <person name="Turner R."/>
            <person name="Venter E."/>
            <person name="Wang A.H."/>
            <person name="Wang X."/>
            <person name="Wang Z.Y."/>
            <person name="Wassarman D.A."/>
            <person name="Weinstock G.M."/>
            <person name="Weissenbach J."/>
            <person name="Williams S.M."/>
            <person name="WoodageT"/>
            <person name="Worley K.C."/>
            <person name="Wu D."/>
            <person name="Yang S."/>
            <person name="Yao Q.A."/>
            <person name="Ye J."/>
            <person name="Yeh R.F."/>
            <person name="Zaveri J.S."/>
            <person name="Zhan M."/>
            <person name="Zhang G."/>
            <person name="Zhao Q."/>
            <person name="Zheng L."/>
            <person name="Zheng X.H."/>
            <person name="Zhong F.N."/>
            <person name="Zhong W."/>
            <person name="Zhou X."/>
            <person name="Zhu S."/>
            <person name="Zhu X."/>
            <person name="Smith H.O."/>
            <person name="Gibbs R.A."/>
            <person name="Myers E.W."/>
            <person name="Rubin G.M."/>
            <person name="Venter J.C."/>
        </authorList>
    </citation>
    <scope>NUCLEOTIDE SEQUENCE [LARGE SCALE GENOMIC DNA]</scope>
    <source>
        <strain evidence="11">Berkeley</strain>
    </source>
</reference>
<dbReference type="GO" id="GO:0009267">
    <property type="term" value="P:cellular response to starvation"/>
    <property type="evidence" value="ECO:0000315"/>
    <property type="project" value="FlyBase"/>
</dbReference>
<evidence type="ECO:0000313" key="9">
    <source>
        <dbReference type="EMBL" id="AAX33488.1"/>
    </source>
</evidence>
<dbReference type="OrthoDB" id="346907at2759"/>
<dbReference type="InterPro" id="IPR000719">
    <property type="entry name" value="Prot_kinase_dom"/>
</dbReference>
<keyword evidence="2 5" id="KW-0547">Nucleotide-binding</keyword>
<dbReference type="AGR" id="FB:FBgn0260945"/>
<feature type="domain" description="Protein kinase" evidence="7">
    <location>
        <begin position="9"/>
        <end position="274"/>
    </location>
</feature>
<dbReference type="InterPro" id="IPR048941">
    <property type="entry name" value="ATG1-like_MIT2"/>
</dbReference>
<dbReference type="Bgee" id="FBgn0260945">
    <property type="expression patterns" value="Expressed in adult oenocyte (Drosophila) in body wall and 292 other cell types or tissues"/>
</dbReference>
<dbReference type="Proteomes" id="UP000000803">
    <property type="component" value="Chromosome 3L"/>
</dbReference>
<dbReference type="PROSITE" id="PS00108">
    <property type="entry name" value="PROTEIN_KINASE_ST"/>
    <property type="match status" value="1"/>
</dbReference>
<dbReference type="GO" id="GO:0035096">
    <property type="term" value="P:larval midgut cell programmed cell death"/>
    <property type="evidence" value="ECO:0000315"/>
    <property type="project" value="FlyBase"/>
</dbReference>
<feature type="compositionally biased region" description="Polar residues" evidence="6">
    <location>
        <begin position="508"/>
        <end position="530"/>
    </location>
</feature>
<dbReference type="GO" id="GO:0035069">
    <property type="term" value="P:larval midgut histolysis"/>
    <property type="evidence" value="ECO:0000315"/>
    <property type="project" value="FlyBase"/>
</dbReference>
<keyword evidence="4 5" id="KW-0067">ATP-binding</keyword>